<feature type="region of interest" description="Disordered" evidence="2">
    <location>
        <begin position="78"/>
        <end position="165"/>
    </location>
</feature>
<evidence type="ECO:0000313" key="4">
    <source>
        <dbReference type="Proteomes" id="UP000225706"/>
    </source>
</evidence>
<dbReference type="Proteomes" id="UP000225706">
    <property type="component" value="Unassembled WGS sequence"/>
</dbReference>
<gene>
    <name evidence="3" type="ORF">AWC38_SpisGene19944</name>
</gene>
<evidence type="ECO:0000256" key="1">
    <source>
        <dbReference type="SAM" id="Coils"/>
    </source>
</evidence>
<accession>A0A2B4RDW2</accession>
<dbReference type="OrthoDB" id="5985041at2759"/>
<reference evidence="4" key="1">
    <citation type="journal article" date="2017" name="bioRxiv">
        <title>Comparative analysis of the genomes of Stylophora pistillata and Acropora digitifera provides evidence for extensive differences between species of corals.</title>
        <authorList>
            <person name="Voolstra C.R."/>
            <person name="Li Y."/>
            <person name="Liew Y.J."/>
            <person name="Baumgarten S."/>
            <person name="Zoccola D."/>
            <person name="Flot J.-F."/>
            <person name="Tambutte S."/>
            <person name="Allemand D."/>
            <person name="Aranda M."/>
        </authorList>
    </citation>
    <scope>NUCLEOTIDE SEQUENCE [LARGE SCALE GENOMIC DNA]</scope>
</reference>
<feature type="compositionally biased region" description="Basic and acidic residues" evidence="2">
    <location>
        <begin position="128"/>
        <end position="139"/>
    </location>
</feature>
<protein>
    <submittedName>
        <fullName evidence="3">Uncharacterized protein</fullName>
    </submittedName>
</protein>
<sequence>MAPFRWPEVRHDLALATEVAKCFTERPQEWEDLAKRQGQAFSTETKQVELKGRGTEEEFTELQQLCEDIITYRRDVAEMRKKDKEAKKDEEDRKRGEEMRKAAVERLAKHCSEKSAQSSEEDSSARSGSDDEQKTPFKDSKKKKKVQRRASKMSPMEMLPDKYSQKAEIKRDKLEIRRMQLEFAKEKHAAEAEERKAKMELEIEERRAILSLLKGRL</sequence>
<feature type="coiled-coil region" evidence="1">
    <location>
        <begin position="176"/>
        <end position="209"/>
    </location>
</feature>
<dbReference type="AlphaFoldDB" id="A0A2B4RDW2"/>
<keyword evidence="4" id="KW-1185">Reference proteome</keyword>
<name>A0A2B4RDW2_STYPI</name>
<keyword evidence="1" id="KW-0175">Coiled coil</keyword>
<feature type="compositionally biased region" description="Basic residues" evidence="2">
    <location>
        <begin position="140"/>
        <end position="151"/>
    </location>
</feature>
<comment type="caution">
    <text evidence="3">The sequence shown here is derived from an EMBL/GenBank/DDBJ whole genome shotgun (WGS) entry which is preliminary data.</text>
</comment>
<feature type="compositionally biased region" description="Basic and acidic residues" evidence="2">
    <location>
        <begin position="78"/>
        <end position="113"/>
    </location>
</feature>
<evidence type="ECO:0000313" key="3">
    <source>
        <dbReference type="EMBL" id="PFX15821.1"/>
    </source>
</evidence>
<organism evidence="3 4">
    <name type="scientific">Stylophora pistillata</name>
    <name type="common">Smooth cauliflower coral</name>
    <dbReference type="NCBI Taxonomy" id="50429"/>
    <lineage>
        <taxon>Eukaryota</taxon>
        <taxon>Metazoa</taxon>
        <taxon>Cnidaria</taxon>
        <taxon>Anthozoa</taxon>
        <taxon>Hexacorallia</taxon>
        <taxon>Scleractinia</taxon>
        <taxon>Astrocoeniina</taxon>
        <taxon>Pocilloporidae</taxon>
        <taxon>Stylophora</taxon>
    </lineage>
</organism>
<evidence type="ECO:0000256" key="2">
    <source>
        <dbReference type="SAM" id="MobiDB-lite"/>
    </source>
</evidence>
<dbReference type="EMBL" id="LSMT01000606">
    <property type="protein sequence ID" value="PFX15821.1"/>
    <property type="molecule type" value="Genomic_DNA"/>
</dbReference>
<proteinExistence type="predicted"/>